<reference evidence="6 7" key="1">
    <citation type="submission" date="2020-03" db="EMBL/GenBank/DDBJ databases">
        <title>Propioniciclava sp. nov., isolated from Hydrophilus acuminatus.</title>
        <authorList>
            <person name="Hyun D.-W."/>
            <person name="Bae J.-W."/>
        </authorList>
    </citation>
    <scope>NUCLEOTIDE SEQUENCE [LARGE SCALE GENOMIC DNA]</scope>
    <source>
        <strain evidence="6 7">HDW11</strain>
    </source>
</reference>
<keyword evidence="1" id="KW-0479">Metal-binding</keyword>
<sequence length="276" mass="28974">MARPRPTRTLAHLSDLHITGDGSLVGGVVDTRARVTAALDVLTSWNVACDAWVFSGDLSDDGTPASYAWLREAVGAASARAGVPVIWANGNHDERDAFRRDLLGEPGGDEPYLAEHALGGLRVLVVDSTVPGLPYGRIEPGTLDWLRERLAEPAAEGTIVVLHHAPLPPAQDGAWGWVLAHPEELAAVLRGSDARAVLAGHFHHAAFGVFAGVGTSVAPALVYTQDLTVGRDLRGQDANPGFSLVECYPDVVTHTVVPLTTGRSVVPTIPAAPLPG</sequence>
<dbReference type="InterPro" id="IPR004843">
    <property type="entry name" value="Calcineurin-like_PHP"/>
</dbReference>
<evidence type="ECO:0000256" key="4">
    <source>
        <dbReference type="ARBA" id="ARBA00025742"/>
    </source>
</evidence>
<dbReference type="PANTHER" id="PTHR42988:SF2">
    <property type="entry name" value="CYCLIC NUCLEOTIDE PHOSPHODIESTERASE CBUA0032-RELATED"/>
    <property type="match status" value="1"/>
</dbReference>
<dbReference type="SUPFAM" id="SSF56300">
    <property type="entry name" value="Metallo-dependent phosphatases"/>
    <property type="match status" value="1"/>
</dbReference>
<dbReference type="GO" id="GO:0016787">
    <property type="term" value="F:hydrolase activity"/>
    <property type="evidence" value="ECO:0007669"/>
    <property type="project" value="UniProtKB-KW"/>
</dbReference>
<evidence type="ECO:0000313" key="6">
    <source>
        <dbReference type="EMBL" id="QIK71776.1"/>
    </source>
</evidence>
<dbReference type="GO" id="GO:0046872">
    <property type="term" value="F:metal ion binding"/>
    <property type="evidence" value="ECO:0007669"/>
    <property type="project" value="UniProtKB-KW"/>
</dbReference>
<dbReference type="Gene3D" id="3.60.21.10">
    <property type="match status" value="1"/>
</dbReference>
<dbReference type="PANTHER" id="PTHR42988">
    <property type="entry name" value="PHOSPHOHYDROLASE"/>
    <property type="match status" value="1"/>
</dbReference>
<evidence type="ECO:0000259" key="5">
    <source>
        <dbReference type="Pfam" id="PF00149"/>
    </source>
</evidence>
<dbReference type="AlphaFoldDB" id="A0A6G7Y533"/>
<feature type="domain" description="Calcineurin-like phosphoesterase" evidence="5">
    <location>
        <begin position="9"/>
        <end position="204"/>
    </location>
</feature>
<organism evidence="6 7">
    <name type="scientific">Propioniciclava coleopterorum</name>
    <dbReference type="NCBI Taxonomy" id="2714937"/>
    <lineage>
        <taxon>Bacteria</taxon>
        <taxon>Bacillati</taxon>
        <taxon>Actinomycetota</taxon>
        <taxon>Actinomycetes</taxon>
        <taxon>Propionibacteriales</taxon>
        <taxon>Propionibacteriaceae</taxon>
        <taxon>Propioniciclava</taxon>
    </lineage>
</organism>
<dbReference type="EMBL" id="CP049865">
    <property type="protein sequence ID" value="QIK71776.1"/>
    <property type="molecule type" value="Genomic_DNA"/>
</dbReference>
<evidence type="ECO:0000313" key="7">
    <source>
        <dbReference type="Proteomes" id="UP000501058"/>
    </source>
</evidence>
<evidence type="ECO:0000256" key="3">
    <source>
        <dbReference type="ARBA" id="ARBA00023004"/>
    </source>
</evidence>
<protein>
    <submittedName>
        <fullName evidence="6">Phosphodiesterase</fullName>
    </submittedName>
</protein>
<gene>
    <name evidence="6" type="ORF">G7070_05185</name>
</gene>
<dbReference type="InterPro" id="IPR029052">
    <property type="entry name" value="Metallo-depent_PP-like"/>
</dbReference>
<evidence type="ECO:0000256" key="1">
    <source>
        <dbReference type="ARBA" id="ARBA00022723"/>
    </source>
</evidence>
<proteinExistence type="inferred from homology"/>
<dbReference type="Pfam" id="PF00149">
    <property type="entry name" value="Metallophos"/>
    <property type="match status" value="1"/>
</dbReference>
<dbReference type="Proteomes" id="UP000501058">
    <property type="component" value="Chromosome"/>
</dbReference>
<dbReference type="KEGG" id="prv:G7070_05185"/>
<keyword evidence="3" id="KW-0408">Iron</keyword>
<name>A0A6G7Y533_9ACTN</name>
<comment type="similarity">
    <text evidence="4">Belongs to the cyclic nucleotide phosphodiesterase class-III family.</text>
</comment>
<keyword evidence="7" id="KW-1185">Reference proteome</keyword>
<evidence type="ECO:0000256" key="2">
    <source>
        <dbReference type="ARBA" id="ARBA00022801"/>
    </source>
</evidence>
<keyword evidence="2" id="KW-0378">Hydrolase</keyword>
<accession>A0A6G7Y533</accession>
<dbReference type="RefSeq" id="WP_166232504.1">
    <property type="nucleotide sequence ID" value="NZ_CP049865.1"/>
</dbReference>
<dbReference type="InterPro" id="IPR050884">
    <property type="entry name" value="CNP_phosphodiesterase-III"/>
</dbReference>